<dbReference type="NCBIfam" id="TIGR01512">
    <property type="entry name" value="ATPase-IB2_Cd"/>
    <property type="match status" value="1"/>
</dbReference>
<keyword evidence="3" id="KW-0813">Transport</keyword>
<dbReference type="InterPro" id="IPR023298">
    <property type="entry name" value="ATPase_P-typ_TM_dom_sf"/>
</dbReference>
<evidence type="ECO:0000313" key="19">
    <source>
        <dbReference type="EMBL" id="RJG40151.1"/>
    </source>
</evidence>
<keyword evidence="7 17" id="KW-0479">Metal-binding</keyword>
<dbReference type="AlphaFoldDB" id="A0A418YB04"/>
<dbReference type="Gene3D" id="3.30.70.100">
    <property type="match status" value="1"/>
</dbReference>
<reference evidence="19 20" key="1">
    <citation type="submission" date="2018-09" db="EMBL/GenBank/DDBJ databases">
        <authorList>
            <person name="Wang F."/>
        </authorList>
    </citation>
    <scope>NUCLEOTIDE SEQUENCE [LARGE SCALE GENOMIC DNA]</scope>
    <source>
        <strain evidence="19 20">PLHSC7-2</strain>
    </source>
</reference>
<evidence type="ECO:0000256" key="10">
    <source>
        <dbReference type="ARBA" id="ARBA00022842"/>
    </source>
</evidence>
<dbReference type="InterPro" id="IPR021993">
    <property type="entry name" value="ATPase-cat-bd"/>
</dbReference>
<dbReference type="InterPro" id="IPR036412">
    <property type="entry name" value="HAD-like_sf"/>
</dbReference>
<evidence type="ECO:0000256" key="15">
    <source>
        <dbReference type="ARBA" id="ARBA00038904"/>
    </source>
</evidence>
<dbReference type="Proteomes" id="UP000283255">
    <property type="component" value="Unassembled WGS sequence"/>
</dbReference>
<keyword evidence="20" id="KW-1185">Reference proteome</keyword>
<feature type="transmembrane region" description="Helical" evidence="17">
    <location>
        <begin position="773"/>
        <end position="795"/>
    </location>
</feature>
<evidence type="ECO:0000256" key="16">
    <source>
        <dbReference type="ARBA" id="ARBA00047424"/>
    </source>
</evidence>
<dbReference type="GO" id="GO:0016887">
    <property type="term" value="F:ATP hydrolysis activity"/>
    <property type="evidence" value="ECO:0007669"/>
    <property type="project" value="InterPro"/>
</dbReference>
<comment type="caution">
    <text evidence="19">The sequence shown here is derived from an EMBL/GenBank/DDBJ whole genome shotgun (WGS) entry which is preliminary data.</text>
</comment>
<keyword evidence="14 17" id="KW-0472">Membrane</keyword>
<evidence type="ECO:0000256" key="2">
    <source>
        <dbReference type="ARBA" id="ARBA00006024"/>
    </source>
</evidence>
<evidence type="ECO:0000256" key="11">
    <source>
        <dbReference type="ARBA" id="ARBA00022967"/>
    </source>
</evidence>
<dbReference type="FunFam" id="3.30.70.100:FF:000005">
    <property type="entry name" value="Copper-exporting P-type ATPase A"/>
    <property type="match status" value="1"/>
</dbReference>
<evidence type="ECO:0000256" key="8">
    <source>
        <dbReference type="ARBA" id="ARBA00022741"/>
    </source>
</evidence>
<comment type="catalytic activity">
    <reaction evidence="16">
        <text>Cu(2+)(in) + ATP + H2O = Cu(2+)(out) + ADP + phosphate + H(+)</text>
        <dbReference type="Rhea" id="RHEA:10376"/>
        <dbReference type="ChEBI" id="CHEBI:15377"/>
        <dbReference type="ChEBI" id="CHEBI:15378"/>
        <dbReference type="ChEBI" id="CHEBI:29036"/>
        <dbReference type="ChEBI" id="CHEBI:30616"/>
        <dbReference type="ChEBI" id="CHEBI:43474"/>
        <dbReference type="ChEBI" id="CHEBI:456216"/>
        <dbReference type="EC" id="7.2.2.9"/>
    </reaction>
</comment>
<dbReference type="SUPFAM" id="SSF56784">
    <property type="entry name" value="HAD-like"/>
    <property type="match status" value="1"/>
</dbReference>
<feature type="transmembrane region" description="Helical" evidence="17">
    <location>
        <begin position="182"/>
        <end position="201"/>
    </location>
</feature>
<dbReference type="Pfam" id="PF12156">
    <property type="entry name" value="ATPase-cat_bd"/>
    <property type="match status" value="1"/>
</dbReference>
<evidence type="ECO:0000256" key="7">
    <source>
        <dbReference type="ARBA" id="ARBA00022723"/>
    </source>
</evidence>
<dbReference type="InterPro" id="IPR008250">
    <property type="entry name" value="ATPase_P-typ_transduc_dom_A_sf"/>
</dbReference>
<evidence type="ECO:0000256" key="9">
    <source>
        <dbReference type="ARBA" id="ARBA00022840"/>
    </source>
</evidence>
<dbReference type="NCBIfam" id="TIGR01494">
    <property type="entry name" value="ATPase_P-type"/>
    <property type="match status" value="1"/>
</dbReference>
<dbReference type="NCBIfam" id="TIGR01525">
    <property type="entry name" value="ATPase-IB_hvy"/>
    <property type="match status" value="1"/>
</dbReference>
<feature type="transmembrane region" description="Helical" evidence="17">
    <location>
        <begin position="251"/>
        <end position="269"/>
    </location>
</feature>
<dbReference type="InterPro" id="IPR027256">
    <property type="entry name" value="P-typ_ATPase_IB"/>
</dbReference>
<evidence type="ECO:0000256" key="1">
    <source>
        <dbReference type="ARBA" id="ARBA00004651"/>
    </source>
</evidence>
<dbReference type="GO" id="GO:0055070">
    <property type="term" value="P:copper ion homeostasis"/>
    <property type="evidence" value="ECO:0007669"/>
    <property type="project" value="TreeGrafter"/>
</dbReference>
<dbReference type="OrthoDB" id="9814270at2"/>
<dbReference type="EC" id="7.2.2.9" evidence="15"/>
<protein>
    <recommendedName>
        <fullName evidence="15">P-type Cu(2+) transporter</fullName>
        <ecNumber evidence="15">7.2.2.9</ecNumber>
    </recommendedName>
</protein>
<evidence type="ECO:0000256" key="3">
    <source>
        <dbReference type="ARBA" id="ARBA00022448"/>
    </source>
</evidence>
<name>A0A418YB04_9GAMM</name>
<evidence type="ECO:0000256" key="5">
    <source>
        <dbReference type="ARBA" id="ARBA00022553"/>
    </source>
</evidence>
<feature type="transmembrane region" description="Helical" evidence="17">
    <location>
        <begin position="427"/>
        <end position="449"/>
    </location>
</feature>
<dbReference type="Gene3D" id="3.40.50.1000">
    <property type="entry name" value="HAD superfamily/HAD-like"/>
    <property type="match status" value="1"/>
</dbReference>
<comment type="similarity">
    <text evidence="2 17">Belongs to the cation transport ATPase (P-type) (TC 3.A.3) family. Type IB subfamily.</text>
</comment>
<dbReference type="Pfam" id="PF00702">
    <property type="entry name" value="Hydrolase"/>
    <property type="match status" value="1"/>
</dbReference>
<keyword evidence="10" id="KW-0460">Magnesium</keyword>
<evidence type="ECO:0000259" key="18">
    <source>
        <dbReference type="PROSITE" id="PS50846"/>
    </source>
</evidence>
<evidence type="ECO:0000256" key="17">
    <source>
        <dbReference type="RuleBase" id="RU362081"/>
    </source>
</evidence>
<evidence type="ECO:0000256" key="14">
    <source>
        <dbReference type="ARBA" id="ARBA00023136"/>
    </source>
</evidence>
<dbReference type="InterPro" id="IPR023299">
    <property type="entry name" value="ATPase_P-typ_cyto_dom_N"/>
</dbReference>
<dbReference type="CDD" id="cd00371">
    <property type="entry name" value="HMA"/>
    <property type="match status" value="1"/>
</dbReference>
<dbReference type="InterPro" id="IPR059000">
    <property type="entry name" value="ATPase_P-type_domA"/>
</dbReference>
<keyword evidence="5" id="KW-0597">Phosphoprotein</keyword>
<reference evidence="19 20" key="2">
    <citation type="submission" date="2019-01" db="EMBL/GenBank/DDBJ databases">
        <title>Motilimonas pumilus sp. nov., isolated from the gut of sea cucumber (Apostichopus japonicus).</title>
        <authorList>
            <person name="Wang F.-Q."/>
            <person name="Ren L.-H."/>
            <person name="Lin Y.-W."/>
            <person name="Sun G.-H."/>
            <person name="Du Z.-J."/>
            <person name="Zhao J.-X."/>
            <person name="Liu X.-J."/>
            <person name="Liu L.-J."/>
        </authorList>
    </citation>
    <scope>NUCLEOTIDE SEQUENCE [LARGE SCALE GENOMIC DNA]</scope>
    <source>
        <strain evidence="19 20">PLHSC7-2</strain>
    </source>
</reference>
<organism evidence="19 20">
    <name type="scientific">Motilimonas pumila</name>
    <dbReference type="NCBI Taxonomy" id="2303987"/>
    <lineage>
        <taxon>Bacteria</taxon>
        <taxon>Pseudomonadati</taxon>
        <taxon>Pseudomonadota</taxon>
        <taxon>Gammaproteobacteria</taxon>
        <taxon>Alteromonadales</taxon>
        <taxon>Alteromonadales genera incertae sedis</taxon>
        <taxon>Motilimonas</taxon>
    </lineage>
</organism>
<dbReference type="GO" id="GO:0005524">
    <property type="term" value="F:ATP binding"/>
    <property type="evidence" value="ECO:0007669"/>
    <property type="project" value="UniProtKB-UniRule"/>
</dbReference>
<dbReference type="PANTHER" id="PTHR43520">
    <property type="entry name" value="ATP7, ISOFORM B"/>
    <property type="match status" value="1"/>
</dbReference>
<evidence type="ECO:0000256" key="4">
    <source>
        <dbReference type="ARBA" id="ARBA00022475"/>
    </source>
</evidence>
<dbReference type="CDD" id="cd02079">
    <property type="entry name" value="P-type_ATPase_HM"/>
    <property type="match status" value="1"/>
</dbReference>
<feature type="transmembrane region" description="Helical" evidence="17">
    <location>
        <begin position="275"/>
        <end position="293"/>
    </location>
</feature>
<keyword evidence="11" id="KW-1278">Translocase</keyword>
<dbReference type="NCBIfam" id="TIGR01511">
    <property type="entry name" value="ATPase-IB1_Cu"/>
    <property type="match status" value="1"/>
</dbReference>
<keyword evidence="4 17" id="KW-1003">Cell membrane</keyword>
<gene>
    <name evidence="19" type="primary">cadA</name>
    <name evidence="19" type="ORF">D1Z90_17040</name>
</gene>
<feature type="transmembrane region" description="Helical" evidence="17">
    <location>
        <begin position="747"/>
        <end position="767"/>
    </location>
</feature>
<dbReference type="SUPFAM" id="SSF81653">
    <property type="entry name" value="Calcium ATPase, transduction domain A"/>
    <property type="match status" value="1"/>
</dbReference>
<dbReference type="InterPro" id="IPR018303">
    <property type="entry name" value="ATPase_P-typ_P_site"/>
</dbReference>
<dbReference type="Gene3D" id="2.70.150.10">
    <property type="entry name" value="Calcium-transporting ATPase, cytoplasmic transduction domain A"/>
    <property type="match status" value="1"/>
</dbReference>
<dbReference type="InterPro" id="IPR006121">
    <property type="entry name" value="HMA_dom"/>
</dbReference>
<dbReference type="PROSITE" id="PS50846">
    <property type="entry name" value="HMA_2"/>
    <property type="match status" value="1"/>
</dbReference>
<keyword evidence="8 17" id="KW-0547">Nucleotide-binding</keyword>
<dbReference type="Pfam" id="PF00122">
    <property type="entry name" value="E1-E2_ATPase"/>
    <property type="match status" value="1"/>
</dbReference>
<dbReference type="InterPro" id="IPR036163">
    <property type="entry name" value="HMA_dom_sf"/>
</dbReference>
<sequence length="797" mass="87413">MASSKRACFHCGEAVPANSQFQVDIDGAPRQMCCPGCEAVAQTIVDSGLTSYYQHRTETASRFDNLVPEALQQLDLYDVAEVENDFVQQDKQHKQVLLSIDGITCAACAWLIEKQLRTLPGLDFINVNTTLHRATVRWHGEQLKLSEILANIAKVGYQAHPFEPDEQEKIYKQQVKAYMRRIGLAGIATMQVMMFAVALYADLFTGMEEEFRQYFRWVSLLLATPVLLYSAQPFYFNALRNIRNRTLGMDIPVSIALLGAFIASTYATIMGTGEVYFESISMFTFFLLLGRMLELRARRKAAESGNNLAKLMPKMAWLVDNEQVTHVPAKQLQAGQVILVKPGETLPADGHIIEGKSSFEESMLTGEHMPLLKTVADTVFAGTINIDSPVKVALDKVGQHTLISDIMRLQDSAQADKPKIEIVADHISRYFVGVLLIVSVVTYVSWYVIAPEHAFWVTLSVLVATCPCALSLATPTALTCATAHLNRMGVLVRKGHVLETLAKVDHFLFDKTGTLTRGEFQVVNTNAYEGWQTAQVLSLASALEQHSEHPISLAFKPYLDASQTVTGVNNHPGEGIEGQYQNQRLTLGTAAFCKHNPGPIQSDNLVVYMCLQGKLIAEFELADKIREDAQASLQTLHDAGIETSLLTGDSSAQGNIVATQLGLHHVHTGLTPAQKQQQVQGLQQQGQLTLMVGDGINDAPVLSQAHVSVAIGSGSDIAKNSADVILLGERLNKLQQTRDLAIKTKRIIWQNLAWSLGYNISIVPLAATGHVPPYIAVLGMSLSSVIVVSNSLRLLKS</sequence>
<evidence type="ECO:0000313" key="20">
    <source>
        <dbReference type="Proteomes" id="UP000283255"/>
    </source>
</evidence>
<keyword evidence="9 17" id="KW-0067">ATP-binding</keyword>
<dbReference type="PRINTS" id="PR00119">
    <property type="entry name" value="CATATPASE"/>
</dbReference>
<evidence type="ECO:0000256" key="6">
    <source>
        <dbReference type="ARBA" id="ARBA00022692"/>
    </source>
</evidence>
<keyword evidence="19" id="KW-0378">Hydrolase</keyword>
<keyword evidence="13" id="KW-0406">Ion transport</keyword>
<dbReference type="PANTHER" id="PTHR43520:SF5">
    <property type="entry name" value="CATION-TRANSPORTING P-TYPE ATPASE-RELATED"/>
    <property type="match status" value="1"/>
</dbReference>
<evidence type="ECO:0000256" key="12">
    <source>
        <dbReference type="ARBA" id="ARBA00022989"/>
    </source>
</evidence>
<dbReference type="GO" id="GO:0043682">
    <property type="term" value="F:P-type divalent copper transporter activity"/>
    <property type="evidence" value="ECO:0007669"/>
    <property type="project" value="UniProtKB-EC"/>
</dbReference>
<dbReference type="InterPro" id="IPR023214">
    <property type="entry name" value="HAD_sf"/>
</dbReference>
<feature type="transmembrane region" description="Helical" evidence="17">
    <location>
        <begin position="455"/>
        <end position="478"/>
    </location>
</feature>
<dbReference type="PROSITE" id="PS00154">
    <property type="entry name" value="ATPASE_E1_E2"/>
    <property type="match status" value="1"/>
</dbReference>
<dbReference type="EMBL" id="QZCH01000028">
    <property type="protein sequence ID" value="RJG40151.1"/>
    <property type="molecule type" value="Genomic_DNA"/>
</dbReference>
<feature type="domain" description="HMA" evidence="18">
    <location>
        <begin position="94"/>
        <end position="160"/>
    </location>
</feature>
<feature type="transmembrane region" description="Helical" evidence="17">
    <location>
        <begin position="213"/>
        <end position="231"/>
    </location>
</feature>
<dbReference type="InterPro" id="IPR001757">
    <property type="entry name" value="P_typ_ATPase"/>
</dbReference>
<keyword evidence="12 17" id="KW-1133">Transmembrane helix</keyword>
<dbReference type="Gene3D" id="3.40.1110.10">
    <property type="entry name" value="Calcium-transporting ATPase, cytoplasmic domain N"/>
    <property type="match status" value="1"/>
</dbReference>
<dbReference type="GO" id="GO:0005507">
    <property type="term" value="F:copper ion binding"/>
    <property type="evidence" value="ECO:0007669"/>
    <property type="project" value="TreeGrafter"/>
</dbReference>
<accession>A0A418YB04</accession>
<keyword evidence="6 17" id="KW-0812">Transmembrane</keyword>
<dbReference type="FunFam" id="2.70.150.10:FF:000002">
    <property type="entry name" value="Copper-transporting ATPase 1, putative"/>
    <property type="match status" value="1"/>
</dbReference>
<dbReference type="SUPFAM" id="SSF55008">
    <property type="entry name" value="HMA, heavy metal-associated domain"/>
    <property type="match status" value="1"/>
</dbReference>
<comment type="subcellular location">
    <subcellularLocation>
        <location evidence="1">Cell membrane</location>
        <topology evidence="1">Multi-pass membrane protein</topology>
    </subcellularLocation>
</comment>
<proteinExistence type="inferred from homology"/>
<dbReference type="RefSeq" id="WP_119912001.1">
    <property type="nucleotide sequence ID" value="NZ_QZCH01000028.1"/>
</dbReference>
<dbReference type="GO" id="GO:0005886">
    <property type="term" value="C:plasma membrane"/>
    <property type="evidence" value="ECO:0007669"/>
    <property type="project" value="UniProtKB-SubCell"/>
</dbReference>
<dbReference type="SUPFAM" id="SSF81665">
    <property type="entry name" value="Calcium ATPase, transmembrane domain M"/>
    <property type="match status" value="1"/>
</dbReference>
<evidence type="ECO:0000256" key="13">
    <source>
        <dbReference type="ARBA" id="ARBA00023065"/>
    </source>
</evidence>
<dbReference type="Pfam" id="PF00403">
    <property type="entry name" value="HMA"/>
    <property type="match status" value="1"/>
</dbReference>